<dbReference type="AlphaFoldDB" id="A0A2S4W3E9"/>
<reference evidence="2" key="1">
    <citation type="submission" date="2017-12" db="EMBL/GenBank/DDBJ databases">
        <title>Gene loss provides genomic basis for host adaptation in cereal stripe rust fungi.</title>
        <authorList>
            <person name="Xia C."/>
        </authorList>
    </citation>
    <scope>NUCLEOTIDE SEQUENCE [LARGE SCALE GENOMIC DNA]</scope>
    <source>
        <strain evidence="2">93-210</strain>
    </source>
</reference>
<accession>A0A2S4W3E9</accession>
<dbReference type="VEuPathDB" id="FungiDB:PSHT_12464"/>
<keyword evidence="1" id="KW-1133">Transmembrane helix</keyword>
<evidence type="ECO:0000313" key="2">
    <source>
        <dbReference type="EMBL" id="POW16301.1"/>
    </source>
</evidence>
<dbReference type="Proteomes" id="UP000239156">
    <property type="component" value="Unassembled WGS sequence"/>
</dbReference>
<evidence type="ECO:0000313" key="3">
    <source>
        <dbReference type="Proteomes" id="UP000239156"/>
    </source>
</evidence>
<keyword evidence="1" id="KW-0812">Transmembrane</keyword>
<organism evidence="2 3">
    <name type="scientific">Puccinia striiformis</name>
    <dbReference type="NCBI Taxonomy" id="27350"/>
    <lineage>
        <taxon>Eukaryota</taxon>
        <taxon>Fungi</taxon>
        <taxon>Dikarya</taxon>
        <taxon>Basidiomycota</taxon>
        <taxon>Pucciniomycotina</taxon>
        <taxon>Pucciniomycetes</taxon>
        <taxon>Pucciniales</taxon>
        <taxon>Pucciniaceae</taxon>
        <taxon>Puccinia</taxon>
    </lineage>
</organism>
<dbReference type="EMBL" id="PKSL01000008">
    <property type="protein sequence ID" value="POW16301.1"/>
    <property type="molecule type" value="Genomic_DNA"/>
</dbReference>
<comment type="caution">
    <text evidence="2">The sequence shown here is derived from an EMBL/GenBank/DDBJ whole genome shotgun (WGS) entry which is preliminary data.</text>
</comment>
<proteinExistence type="predicted"/>
<name>A0A2S4W3E9_9BASI</name>
<keyword evidence="3" id="KW-1185">Reference proteome</keyword>
<dbReference type="VEuPathDB" id="FungiDB:PSTT_01381"/>
<sequence>MKLNIIRDDLKMHINSMTGIINYYPPNYFKLTDDSNYELISTMSSRELDVIVRIIAYFCRSDIGVLVNALCGDFDGDDQEIGSDVRATQKSLARILNLSFAYLQVIFVPLMSSNLHFPSPKIYYHPSFCHWNFAHQSGTRNLTKDLGFISI</sequence>
<feature type="transmembrane region" description="Helical" evidence="1">
    <location>
        <begin position="95"/>
        <end position="117"/>
    </location>
</feature>
<protein>
    <submittedName>
        <fullName evidence="2">Uncharacterized protein</fullName>
    </submittedName>
</protein>
<evidence type="ECO:0000256" key="1">
    <source>
        <dbReference type="SAM" id="Phobius"/>
    </source>
</evidence>
<keyword evidence="1" id="KW-0472">Membrane</keyword>
<gene>
    <name evidence="2" type="ORF">PSTT_01381</name>
</gene>